<reference evidence="2" key="1">
    <citation type="submission" date="2020-02" db="EMBL/GenBank/DDBJ databases">
        <authorList>
            <person name="Meier V. D."/>
        </authorList>
    </citation>
    <scope>NUCLEOTIDE SEQUENCE</scope>
    <source>
        <strain evidence="2">AVDCRST_MAG65</strain>
    </source>
</reference>
<feature type="non-terminal residue" evidence="2">
    <location>
        <position position="65"/>
    </location>
</feature>
<proteinExistence type="predicted"/>
<accession>A0A6J4RZB5</accession>
<organism evidence="2">
    <name type="scientific">uncultured Solirubrobacteraceae bacterium</name>
    <dbReference type="NCBI Taxonomy" id="1162706"/>
    <lineage>
        <taxon>Bacteria</taxon>
        <taxon>Bacillati</taxon>
        <taxon>Actinomycetota</taxon>
        <taxon>Thermoleophilia</taxon>
        <taxon>Solirubrobacterales</taxon>
        <taxon>Solirubrobacteraceae</taxon>
        <taxon>environmental samples</taxon>
    </lineage>
</organism>
<feature type="non-terminal residue" evidence="2">
    <location>
        <position position="1"/>
    </location>
</feature>
<sequence>APGGAGHRREGRAREGRPAHRPGRRHRARQWLSSALRAVDRAGLVRGRLGHRSAACPSALGRGAL</sequence>
<dbReference type="AlphaFoldDB" id="A0A6J4RZB5"/>
<name>A0A6J4RZB5_9ACTN</name>
<feature type="region of interest" description="Disordered" evidence="1">
    <location>
        <begin position="1"/>
        <end position="29"/>
    </location>
</feature>
<feature type="compositionally biased region" description="Basic residues" evidence="1">
    <location>
        <begin position="19"/>
        <end position="29"/>
    </location>
</feature>
<protein>
    <submittedName>
        <fullName evidence="2">Uncharacterized protein</fullName>
    </submittedName>
</protein>
<gene>
    <name evidence="2" type="ORF">AVDCRST_MAG65-1714</name>
</gene>
<evidence type="ECO:0000256" key="1">
    <source>
        <dbReference type="SAM" id="MobiDB-lite"/>
    </source>
</evidence>
<dbReference type="EMBL" id="CADCVL010000302">
    <property type="protein sequence ID" value="CAA9485648.1"/>
    <property type="molecule type" value="Genomic_DNA"/>
</dbReference>
<evidence type="ECO:0000313" key="2">
    <source>
        <dbReference type="EMBL" id="CAA9485648.1"/>
    </source>
</evidence>